<accession>A0A2K8TBJ3</accession>
<gene>
    <name evidence="1" type="ORF">COO91_11208</name>
</gene>
<keyword evidence="1" id="KW-0489">Methyltransferase</keyword>
<organism evidence="1 2">
    <name type="scientific">Nostoc flagelliforme CCNUN1</name>
    <dbReference type="NCBI Taxonomy" id="2038116"/>
    <lineage>
        <taxon>Bacteria</taxon>
        <taxon>Bacillati</taxon>
        <taxon>Cyanobacteriota</taxon>
        <taxon>Cyanophyceae</taxon>
        <taxon>Nostocales</taxon>
        <taxon>Nostocaceae</taxon>
        <taxon>Nostoc</taxon>
    </lineage>
</organism>
<evidence type="ECO:0000313" key="1">
    <source>
        <dbReference type="EMBL" id="AUB44953.1"/>
    </source>
</evidence>
<evidence type="ECO:0000313" key="2">
    <source>
        <dbReference type="Proteomes" id="UP000232003"/>
    </source>
</evidence>
<dbReference type="KEGG" id="nfl:COO91_11208"/>
<dbReference type="EMBL" id="CP024793">
    <property type="protein sequence ID" value="AUB44953.1"/>
    <property type="molecule type" value="Genomic_DNA"/>
</dbReference>
<dbReference type="AlphaFoldDB" id="A0A2K8TBJ3"/>
<reference evidence="1 2" key="1">
    <citation type="submission" date="2017-11" db="EMBL/GenBank/DDBJ databases">
        <title>Complete genome of a free-living desiccation-tolerant cyanobacterium and its photosynthetic adaptation to extreme terrestrial habitat.</title>
        <authorList>
            <person name="Shang J."/>
        </authorList>
    </citation>
    <scope>NUCLEOTIDE SEQUENCE [LARGE SCALE GENOMIC DNA]</scope>
    <source>
        <strain evidence="1 2">CCNUN1</strain>
        <plasmid evidence="2">pnfsy08</plasmid>
    </source>
</reference>
<geneLocation type="plasmid" evidence="2">
    <name>pnfsy08</name>
</geneLocation>
<proteinExistence type="predicted"/>
<dbReference type="GO" id="GO:0008168">
    <property type="term" value="F:methyltransferase activity"/>
    <property type="evidence" value="ECO:0007669"/>
    <property type="project" value="UniProtKB-KW"/>
</dbReference>
<keyword evidence="2" id="KW-1185">Reference proteome</keyword>
<keyword evidence="1" id="KW-0614">Plasmid</keyword>
<name>A0A2K8TBJ3_9NOSO</name>
<keyword evidence="1" id="KW-0808">Transferase</keyword>
<dbReference type="GO" id="GO:0032259">
    <property type="term" value="P:methylation"/>
    <property type="evidence" value="ECO:0007669"/>
    <property type="project" value="UniProtKB-KW"/>
</dbReference>
<sequence>MRKAANPEYPLTVYYAFKQSESEEDDDDDKNVNTVIASTGWETMLEGLIKAGFTITGTLPMRTELSNRTIASGSNALASSIVLVCRPRPENAPSTTRRQFLNELKRELPEALKNLQQGNIAPVDLAQASIGPGMAIFSRYTKVLDADGSPMRIRTALQLINQMLDEFLTEQEGEFDADTRWALTWFEQNQFNEGLYGDAETLSKAKNTSVQGLVNGGILTAKSGKVRLLRRDELPDNWNPATDTRTSDWETTQYLIRTLDQKGETGAATMLSQLGDRGEIARDLAYRLYNICDRKSWTQEAIAYNSLVISWAEISRLAVETKPEPVQRELF</sequence>
<protein>
    <submittedName>
        <fullName evidence="1">Putative DNA methylase</fullName>
    </submittedName>
</protein>
<dbReference type="Proteomes" id="UP000232003">
    <property type="component" value="Plasmid pNFSY08"/>
</dbReference>